<feature type="non-terminal residue" evidence="2">
    <location>
        <position position="107"/>
    </location>
</feature>
<gene>
    <name evidence="2" type="ORF">KIL84_000220</name>
</gene>
<feature type="compositionally biased region" description="Pro residues" evidence="1">
    <location>
        <begin position="21"/>
        <end position="30"/>
    </location>
</feature>
<dbReference type="Proteomes" id="UP000827986">
    <property type="component" value="Unassembled WGS sequence"/>
</dbReference>
<feature type="region of interest" description="Disordered" evidence="1">
    <location>
        <begin position="1"/>
        <end position="38"/>
    </location>
</feature>
<feature type="compositionally biased region" description="Polar residues" evidence="1">
    <location>
        <begin position="8"/>
        <end position="17"/>
    </location>
</feature>
<protein>
    <submittedName>
        <fullName evidence="2">Uncharacterized protein</fullName>
    </submittedName>
</protein>
<evidence type="ECO:0000313" key="2">
    <source>
        <dbReference type="EMBL" id="KAH1178889.1"/>
    </source>
</evidence>
<sequence>IKAAWGGRSSQKVSLQLTPGHWPPQDPPPSHHGKGSRACLRASPAGFVLLPEPGSERLCCAGEVLLQIPDKEAQERQHSQLLPYQPNVPSGSRDIQNERRPGDLRQA</sequence>
<feature type="compositionally biased region" description="Basic and acidic residues" evidence="1">
    <location>
        <begin position="95"/>
        <end position="107"/>
    </location>
</feature>
<feature type="compositionally biased region" description="Polar residues" evidence="1">
    <location>
        <begin position="79"/>
        <end position="94"/>
    </location>
</feature>
<name>A0A9D4B375_9SAUR</name>
<keyword evidence="3" id="KW-1185">Reference proteome</keyword>
<dbReference type="AlphaFoldDB" id="A0A9D4B375"/>
<proteinExistence type="predicted"/>
<reference evidence="2" key="1">
    <citation type="submission" date="2021-09" db="EMBL/GenBank/DDBJ databases">
        <title>The genome of Mauremys mutica provides insights into the evolution of semi-aquatic lifestyle.</title>
        <authorList>
            <person name="Gong S."/>
            <person name="Gao Y."/>
        </authorList>
    </citation>
    <scope>NUCLEOTIDE SEQUENCE</scope>
    <source>
        <strain evidence="2">MM-2020</strain>
        <tissue evidence="2">Muscle</tissue>
    </source>
</reference>
<organism evidence="2 3">
    <name type="scientific">Mauremys mutica</name>
    <name type="common">yellowpond turtle</name>
    <dbReference type="NCBI Taxonomy" id="74926"/>
    <lineage>
        <taxon>Eukaryota</taxon>
        <taxon>Metazoa</taxon>
        <taxon>Chordata</taxon>
        <taxon>Craniata</taxon>
        <taxon>Vertebrata</taxon>
        <taxon>Euteleostomi</taxon>
        <taxon>Archelosauria</taxon>
        <taxon>Testudinata</taxon>
        <taxon>Testudines</taxon>
        <taxon>Cryptodira</taxon>
        <taxon>Durocryptodira</taxon>
        <taxon>Testudinoidea</taxon>
        <taxon>Geoemydidae</taxon>
        <taxon>Geoemydinae</taxon>
        <taxon>Mauremys</taxon>
    </lineage>
</organism>
<accession>A0A9D4B375</accession>
<evidence type="ECO:0000256" key="1">
    <source>
        <dbReference type="SAM" id="MobiDB-lite"/>
    </source>
</evidence>
<dbReference type="EMBL" id="JAHDVG010000473">
    <property type="protein sequence ID" value="KAH1178889.1"/>
    <property type="molecule type" value="Genomic_DNA"/>
</dbReference>
<feature type="region of interest" description="Disordered" evidence="1">
    <location>
        <begin position="71"/>
        <end position="107"/>
    </location>
</feature>
<comment type="caution">
    <text evidence="2">The sequence shown here is derived from an EMBL/GenBank/DDBJ whole genome shotgun (WGS) entry which is preliminary data.</text>
</comment>
<evidence type="ECO:0000313" key="3">
    <source>
        <dbReference type="Proteomes" id="UP000827986"/>
    </source>
</evidence>